<organism evidence="12 13">
    <name type="scientific">Oikopleura dioica</name>
    <name type="common">Tunicate</name>
    <dbReference type="NCBI Taxonomy" id="34765"/>
    <lineage>
        <taxon>Eukaryota</taxon>
        <taxon>Metazoa</taxon>
        <taxon>Chordata</taxon>
        <taxon>Tunicata</taxon>
        <taxon>Appendicularia</taxon>
        <taxon>Copelata</taxon>
        <taxon>Oikopleuridae</taxon>
        <taxon>Oikopleura</taxon>
    </lineage>
</organism>
<gene>
    <name evidence="12" type="ORF">OKIOD_LOCUS271</name>
</gene>
<feature type="transmembrane region" description="Helical" evidence="10">
    <location>
        <begin position="76"/>
        <end position="104"/>
    </location>
</feature>
<proteinExistence type="inferred from homology"/>
<feature type="transmembrane region" description="Helical" evidence="10">
    <location>
        <begin position="50"/>
        <end position="70"/>
    </location>
</feature>
<feature type="domain" description="G-protein coupled receptors family 1 profile" evidence="11">
    <location>
        <begin position="25"/>
        <end position="371"/>
    </location>
</feature>
<sequence>MDNFDFSLAIFVGIESFLSLIIVVGNILVALALTRMLGPGRLRRKSSHELILSLAAADLCVGLISIPLTVAARIGFFSTVIACSGALASIQVPHFASLFGLVFISIERFLTVSNSSSRSRLANKMFIGSTWGCSCILSVLPLLVKLAKGEDEAVETCSFGTATPRWYSILCLAIFILCILIISTFYFRMSRVAIAAQKKIRARRSTIIFPNINAAPKRSFSMPDVSRLNYQVIHSSKADMILHPSCDLESGSQETLSSGYCSQGSTGSGCEESISGDSQKTSSNFQVMKNKILAVSNKSLHMIHKFQTKRDALTVSEKAGEVMILLVATIFLTQVGFFLAPFLTTFAASPIISMIGTTLLQINSSLNPLLYSMRVKPVRTSLMNLFKRRESAQFYL</sequence>
<dbReference type="InterPro" id="IPR017452">
    <property type="entry name" value="GPCR_Rhodpsn_7TM"/>
</dbReference>
<dbReference type="InterPro" id="IPR000276">
    <property type="entry name" value="GPCR_Rhodpsn"/>
</dbReference>
<evidence type="ECO:0000256" key="9">
    <source>
        <dbReference type="RuleBase" id="RU000688"/>
    </source>
</evidence>
<name>A0ABN7RHB3_OIKDI</name>
<evidence type="ECO:0000259" key="11">
    <source>
        <dbReference type="PROSITE" id="PS50262"/>
    </source>
</evidence>
<keyword evidence="4 10" id="KW-1133">Transmembrane helix</keyword>
<dbReference type="PRINTS" id="PR00237">
    <property type="entry name" value="GPCRRHODOPSN"/>
</dbReference>
<evidence type="ECO:0000256" key="4">
    <source>
        <dbReference type="ARBA" id="ARBA00022989"/>
    </source>
</evidence>
<keyword evidence="7 9" id="KW-0675">Receptor</keyword>
<dbReference type="Gene3D" id="1.20.1070.10">
    <property type="entry name" value="Rhodopsin 7-helix transmembrane proteins"/>
    <property type="match status" value="1"/>
</dbReference>
<protein>
    <submittedName>
        <fullName evidence="12">Oidioi.mRNA.OKI2018_I69.PAR.g8713.t1.cds</fullName>
    </submittedName>
</protein>
<comment type="similarity">
    <text evidence="9">Belongs to the G-protein coupled receptor 1 family.</text>
</comment>
<dbReference type="PANTHER" id="PTHR24248">
    <property type="entry name" value="ADRENERGIC RECEPTOR-RELATED G-PROTEIN COUPLED RECEPTOR"/>
    <property type="match status" value="1"/>
</dbReference>
<keyword evidence="5 9" id="KW-0297">G-protein coupled receptor</keyword>
<feature type="transmembrane region" description="Helical" evidence="10">
    <location>
        <begin position="319"/>
        <end position="340"/>
    </location>
</feature>
<evidence type="ECO:0000313" key="12">
    <source>
        <dbReference type="EMBL" id="CAG5077431.1"/>
    </source>
</evidence>
<evidence type="ECO:0000256" key="3">
    <source>
        <dbReference type="ARBA" id="ARBA00022692"/>
    </source>
</evidence>
<evidence type="ECO:0000256" key="5">
    <source>
        <dbReference type="ARBA" id="ARBA00023040"/>
    </source>
</evidence>
<keyword evidence="8 9" id="KW-0807">Transducer</keyword>
<feature type="transmembrane region" description="Helical" evidence="10">
    <location>
        <begin position="125"/>
        <end position="146"/>
    </location>
</feature>
<dbReference type="PROSITE" id="PS50262">
    <property type="entry name" value="G_PROTEIN_RECEP_F1_2"/>
    <property type="match status" value="1"/>
</dbReference>
<evidence type="ECO:0000256" key="1">
    <source>
        <dbReference type="ARBA" id="ARBA00004651"/>
    </source>
</evidence>
<evidence type="ECO:0000313" key="13">
    <source>
        <dbReference type="Proteomes" id="UP001158576"/>
    </source>
</evidence>
<accession>A0ABN7RHB3</accession>
<dbReference type="PROSITE" id="PS00237">
    <property type="entry name" value="G_PROTEIN_RECEP_F1_1"/>
    <property type="match status" value="1"/>
</dbReference>
<reference evidence="12 13" key="1">
    <citation type="submission" date="2021-04" db="EMBL/GenBank/DDBJ databases">
        <authorList>
            <person name="Bliznina A."/>
        </authorList>
    </citation>
    <scope>NUCLEOTIDE SEQUENCE [LARGE SCALE GENOMIC DNA]</scope>
</reference>
<feature type="transmembrane region" description="Helical" evidence="10">
    <location>
        <begin position="346"/>
        <end position="366"/>
    </location>
</feature>
<dbReference type="Pfam" id="PF00001">
    <property type="entry name" value="7tm_1"/>
    <property type="match status" value="1"/>
</dbReference>
<dbReference type="Proteomes" id="UP001158576">
    <property type="component" value="Chromosome PAR"/>
</dbReference>
<keyword evidence="3 9" id="KW-0812">Transmembrane</keyword>
<dbReference type="EMBL" id="OU015568">
    <property type="protein sequence ID" value="CAG5077431.1"/>
    <property type="molecule type" value="Genomic_DNA"/>
</dbReference>
<evidence type="ECO:0000256" key="10">
    <source>
        <dbReference type="SAM" id="Phobius"/>
    </source>
</evidence>
<evidence type="ECO:0000256" key="7">
    <source>
        <dbReference type="ARBA" id="ARBA00023170"/>
    </source>
</evidence>
<keyword evidence="6 10" id="KW-0472">Membrane</keyword>
<dbReference type="SUPFAM" id="SSF81321">
    <property type="entry name" value="Family A G protein-coupled receptor-like"/>
    <property type="match status" value="1"/>
</dbReference>
<keyword evidence="2" id="KW-1003">Cell membrane</keyword>
<keyword evidence="13" id="KW-1185">Reference proteome</keyword>
<evidence type="ECO:0000256" key="8">
    <source>
        <dbReference type="ARBA" id="ARBA00023224"/>
    </source>
</evidence>
<comment type="subcellular location">
    <subcellularLocation>
        <location evidence="1">Cell membrane</location>
        <topology evidence="1">Multi-pass membrane protein</topology>
    </subcellularLocation>
</comment>
<evidence type="ECO:0000256" key="6">
    <source>
        <dbReference type="ARBA" id="ARBA00023136"/>
    </source>
</evidence>
<feature type="transmembrane region" description="Helical" evidence="10">
    <location>
        <begin position="166"/>
        <end position="187"/>
    </location>
</feature>
<feature type="transmembrane region" description="Helical" evidence="10">
    <location>
        <begin position="6"/>
        <end position="29"/>
    </location>
</feature>
<evidence type="ECO:0000256" key="2">
    <source>
        <dbReference type="ARBA" id="ARBA00022475"/>
    </source>
</evidence>